<organism evidence="8 9">
    <name type="scientific">Ancylostoma ceylanicum</name>
    <dbReference type="NCBI Taxonomy" id="53326"/>
    <lineage>
        <taxon>Eukaryota</taxon>
        <taxon>Metazoa</taxon>
        <taxon>Ecdysozoa</taxon>
        <taxon>Nematoda</taxon>
        <taxon>Chromadorea</taxon>
        <taxon>Rhabditida</taxon>
        <taxon>Rhabditina</taxon>
        <taxon>Rhabditomorpha</taxon>
        <taxon>Strongyloidea</taxon>
        <taxon>Ancylostomatidae</taxon>
        <taxon>Ancylostomatinae</taxon>
        <taxon>Ancylostoma</taxon>
    </lineage>
</organism>
<evidence type="ECO:0000256" key="6">
    <source>
        <dbReference type="ARBA" id="ARBA00023136"/>
    </source>
</evidence>
<name>A0A0D6MC94_9BILA</name>
<proteinExistence type="inferred from homology"/>
<keyword evidence="3" id="KW-0762">Sugar transport</keyword>
<dbReference type="PANTHER" id="PTHR10231">
    <property type="entry name" value="NUCLEOTIDE-SUGAR TRANSMEMBRANE TRANSPORTER"/>
    <property type="match status" value="1"/>
</dbReference>
<evidence type="ECO:0000313" key="8">
    <source>
        <dbReference type="EMBL" id="EPB78517.1"/>
    </source>
</evidence>
<keyword evidence="6 7" id="KW-0472">Membrane</keyword>
<accession>A0A0D6MC94</accession>
<dbReference type="Pfam" id="PF04142">
    <property type="entry name" value="Nuc_sug_transp"/>
    <property type="match status" value="1"/>
</dbReference>
<evidence type="ECO:0000256" key="2">
    <source>
        <dbReference type="ARBA" id="ARBA00009976"/>
    </source>
</evidence>
<keyword evidence="9" id="KW-1185">Reference proteome</keyword>
<evidence type="ECO:0000256" key="5">
    <source>
        <dbReference type="ARBA" id="ARBA00022989"/>
    </source>
</evidence>
<evidence type="ECO:0000256" key="1">
    <source>
        <dbReference type="ARBA" id="ARBA00004141"/>
    </source>
</evidence>
<keyword evidence="3" id="KW-0813">Transport</keyword>
<dbReference type="PIRSF" id="PIRSF005799">
    <property type="entry name" value="UDP-gal_transpt"/>
    <property type="match status" value="1"/>
</dbReference>
<comment type="subcellular location">
    <subcellularLocation>
        <location evidence="1">Membrane</location>
        <topology evidence="1">Multi-pass membrane protein</topology>
    </subcellularLocation>
</comment>
<gene>
    <name evidence="8" type="ORF">ANCCEY_02358</name>
</gene>
<dbReference type="NCBIfam" id="TIGR00803">
    <property type="entry name" value="nst"/>
    <property type="match status" value="1"/>
</dbReference>
<feature type="transmembrane region" description="Helical" evidence="7">
    <location>
        <begin position="39"/>
        <end position="65"/>
    </location>
</feature>
<dbReference type="InterPro" id="IPR007271">
    <property type="entry name" value="Nuc_sug_transpt"/>
</dbReference>
<feature type="transmembrane region" description="Helical" evidence="7">
    <location>
        <begin position="243"/>
        <end position="262"/>
    </location>
</feature>
<protein>
    <submittedName>
        <fullName evidence="8">UDP-galactose transporter</fullName>
    </submittedName>
</protein>
<evidence type="ECO:0000256" key="4">
    <source>
        <dbReference type="ARBA" id="ARBA00022692"/>
    </source>
</evidence>
<feature type="transmembrane region" description="Helical" evidence="7">
    <location>
        <begin position="313"/>
        <end position="332"/>
    </location>
</feature>
<sequence>MHANVLTSTSTACIASAEMLSIRPLIILLQKYPPAQDKAFLPTTCVFFMEIIKLTMCACVIFCSSEGFMSFAQKLYTALWLNKMESLKVCVPAIAYAVQNNLYYIALGNIDATTYTITYQLRILTTAILAVAMLKKEISTWQWGALCLSGLGVILVQSDVLEGKGNVESGSRWIGVLATVGMCWTSAFAGVYFEKMLKHANSSMWVQNMRLSLMTLVFAAFTMCSNDGAKIMENGFFQGWTKLVWTATVAAAMGGIVVSAVMKYADNVRKTYCQTIAIGKHIDSVNSRNGIKSLVVGLTAVISILIGERILTLNLVAGVALVMFSLAVYAFYPPAPRPTTSPTASKTQQYERLV</sequence>
<comment type="similarity">
    <text evidence="2">Belongs to the nucleotide-sugar transporter family. SLC35A subfamily.</text>
</comment>
<dbReference type="AlphaFoldDB" id="A0A0D6MC94"/>
<dbReference type="InterPro" id="IPR037185">
    <property type="entry name" value="EmrE-like"/>
</dbReference>
<evidence type="ECO:0000256" key="7">
    <source>
        <dbReference type="SAM" id="Phobius"/>
    </source>
</evidence>
<evidence type="ECO:0000256" key="3">
    <source>
        <dbReference type="ARBA" id="ARBA00022597"/>
    </source>
</evidence>
<feature type="transmembrane region" description="Helical" evidence="7">
    <location>
        <begin position="141"/>
        <end position="161"/>
    </location>
</feature>
<feature type="transmembrane region" description="Helical" evidence="7">
    <location>
        <begin position="173"/>
        <end position="193"/>
    </location>
</feature>
<keyword evidence="4 7" id="KW-0812">Transmembrane</keyword>
<evidence type="ECO:0000313" key="9">
    <source>
        <dbReference type="Proteomes" id="UP000054495"/>
    </source>
</evidence>
<dbReference type="GO" id="GO:0000139">
    <property type="term" value="C:Golgi membrane"/>
    <property type="evidence" value="ECO:0007669"/>
    <property type="project" value="InterPro"/>
</dbReference>
<dbReference type="Proteomes" id="UP000054495">
    <property type="component" value="Unassembled WGS sequence"/>
</dbReference>
<feature type="transmembrane region" description="Helical" evidence="7">
    <location>
        <begin position="205"/>
        <end position="223"/>
    </location>
</feature>
<reference evidence="8 9" key="1">
    <citation type="submission" date="2013-05" db="EMBL/GenBank/DDBJ databases">
        <title>Draft genome of the parasitic nematode Anyclostoma ceylanicum.</title>
        <authorList>
            <person name="Mitreva M."/>
        </authorList>
    </citation>
    <scope>NUCLEOTIDE SEQUENCE [LARGE SCALE GENOMIC DNA]</scope>
</reference>
<dbReference type="EMBL" id="KE124810">
    <property type="protein sequence ID" value="EPB78517.1"/>
    <property type="molecule type" value="Genomic_DNA"/>
</dbReference>
<dbReference type="GO" id="GO:0015165">
    <property type="term" value="F:pyrimidine nucleotide-sugar transmembrane transporter activity"/>
    <property type="evidence" value="ECO:0007669"/>
    <property type="project" value="InterPro"/>
</dbReference>
<dbReference type="SUPFAM" id="SSF103481">
    <property type="entry name" value="Multidrug resistance efflux transporter EmrE"/>
    <property type="match status" value="1"/>
</dbReference>
<keyword evidence="5 7" id="KW-1133">Transmembrane helix</keyword>